<feature type="transmembrane region" description="Helical" evidence="1">
    <location>
        <begin position="72"/>
        <end position="97"/>
    </location>
</feature>
<gene>
    <name evidence="2" type="ORF">IM660_02865</name>
</gene>
<keyword evidence="1" id="KW-0812">Transmembrane</keyword>
<evidence type="ECO:0000313" key="3">
    <source>
        <dbReference type="Proteomes" id="UP000593758"/>
    </source>
</evidence>
<accession>A0A7M1SX95</accession>
<feature type="transmembrane region" description="Helical" evidence="1">
    <location>
        <begin position="43"/>
        <end position="60"/>
    </location>
</feature>
<name>A0A7M1SX95_9MICO</name>
<proteinExistence type="predicted"/>
<keyword evidence="1" id="KW-0472">Membrane</keyword>
<dbReference type="EMBL" id="CP063169">
    <property type="protein sequence ID" value="QOR71263.1"/>
    <property type="molecule type" value="Genomic_DNA"/>
</dbReference>
<protein>
    <submittedName>
        <fullName evidence="2">Uncharacterized protein</fullName>
    </submittedName>
</protein>
<organism evidence="2 3">
    <name type="scientific">Ruania alkalisoli</name>
    <dbReference type="NCBI Taxonomy" id="2779775"/>
    <lineage>
        <taxon>Bacteria</taxon>
        <taxon>Bacillati</taxon>
        <taxon>Actinomycetota</taxon>
        <taxon>Actinomycetes</taxon>
        <taxon>Micrococcales</taxon>
        <taxon>Ruaniaceae</taxon>
        <taxon>Ruania</taxon>
    </lineage>
</organism>
<feature type="transmembrane region" description="Helical" evidence="1">
    <location>
        <begin position="260"/>
        <end position="293"/>
    </location>
</feature>
<sequence>MSNPPQEESAAVAHAGDPFSFRALAVELIALLVTTARLLRTHWFAVLVLALVGVTAHLYLQDLSILAGRLGAVPGLLTLTLVPFATLLTTVAILLVLRRRARSRSMARDLIAALGSVLVPFLVVYESGGGLTEDRRVYALAGVWDDIGRMDIDDVDGTTRLAEATSPLVLAIVAVALVLRRVGSQVVERDSLWPDQDAPVRMGLRVIVGYFELVWIVLGASVVTYAMGEARGWWHARVIARALAAWWDSVALSLPGLGSAVSWLVAAGGVLFTGAITAVVVPLAWLTIGLVIYGIRTNELVSMADVSAKAPFAQRIASRVEDPRVVRAWTRISQPQGRFGMLIGGLGLMVRSGWAPLAAYCLLYLLLTFVPYLVWGAFRAITPWLDALAWNAWWAPLTAASDILVMVLTATLLAATADRLLARLGAPTALRLRERPVR</sequence>
<evidence type="ECO:0000313" key="2">
    <source>
        <dbReference type="EMBL" id="QOR71263.1"/>
    </source>
</evidence>
<keyword evidence="3" id="KW-1185">Reference proteome</keyword>
<feature type="transmembrane region" description="Helical" evidence="1">
    <location>
        <begin position="357"/>
        <end position="381"/>
    </location>
</feature>
<feature type="transmembrane region" description="Helical" evidence="1">
    <location>
        <begin position="164"/>
        <end position="183"/>
    </location>
</feature>
<feature type="transmembrane region" description="Helical" evidence="1">
    <location>
        <begin position="393"/>
        <end position="415"/>
    </location>
</feature>
<evidence type="ECO:0000256" key="1">
    <source>
        <dbReference type="SAM" id="Phobius"/>
    </source>
</evidence>
<dbReference type="RefSeq" id="WP_193497928.1">
    <property type="nucleotide sequence ID" value="NZ_CP063169.1"/>
</dbReference>
<feature type="transmembrane region" description="Helical" evidence="1">
    <location>
        <begin position="204"/>
        <end position="227"/>
    </location>
</feature>
<dbReference type="AlphaFoldDB" id="A0A7M1SX95"/>
<dbReference type="Proteomes" id="UP000593758">
    <property type="component" value="Chromosome"/>
</dbReference>
<keyword evidence="1" id="KW-1133">Transmembrane helix</keyword>
<dbReference type="KEGG" id="halt:IM660_02865"/>
<reference evidence="2 3" key="1">
    <citation type="submission" date="2020-10" db="EMBL/GenBank/DDBJ databases">
        <title>Haloactinobacterium sp. RN3S43, a bacterium isolated from saline soil.</title>
        <authorList>
            <person name="Sun J.-Q."/>
        </authorList>
    </citation>
    <scope>NUCLEOTIDE SEQUENCE [LARGE SCALE GENOMIC DNA]</scope>
    <source>
        <strain evidence="2 3">RN3S43</strain>
    </source>
</reference>
<feature type="transmembrane region" description="Helical" evidence="1">
    <location>
        <begin position="109"/>
        <end position="125"/>
    </location>
</feature>